<dbReference type="EMBL" id="BAABGR010000002">
    <property type="protein sequence ID" value="GAA4509817.1"/>
    <property type="molecule type" value="Genomic_DNA"/>
</dbReference>
<reference evidence="3" key="1">
    <citation type="journal article" date="2019" name="Int. J. Syst. Evol. Microbiol.">
        <title>The Global Catalogue of Microorganisms (GCM) 10K type strain sequencing project: providing services to taxonomists for standard genome sequencing and annotation.</title>
        <authorList>
            <consortium name="The Broad Institute Genomics Platform"/>
            <consortium name="The Broad Institute Genome Sequencing Center for Infectious Disease"/>
            <person name="Wu L."/>
            <person name="Ma J."/>
        </authorList>
    </citation>
    <scope>NUCLEOTIDE SEQUENCE [LARGE SCALE GENOMIC DNA]</scope>
    <source>
        <strain evidence="3">JCM 17858</strain>
    </source>
</reference>
<dbReference type="Proteomes" id="UP001500394">
    <property type="component" value="Unassembled WGS sequence"/>
</dbReference>
<proteinExistence type="predicted"/>
<dbReference type="RefSeq" id="WP_039053350.1">
    <property type="nucleotide sequence ID" value="NZ_BAABGR010000002.1"/>
</dbReference>
<organism evidence="2 3">
    <name type="scientific">Sphingobacterium thermophilum</name>
    <dbReference type="NCBI Taxonomy" id="768534"/>
    <lineage>
        <taxon>Bacteria</taxon>
        <taxon>Pseudomonadati</taxon>
        <taxon>Bacteroidota</taxon>
        <taxon>Sphingobacteriia</taxon>
        <taxon>Sphingobacteriales</taxon>
        <taxon>Sphingobacteriaceae</taxon>
        <taxon>Sphingobacterium</taxon>
    </lineage>
</organism>
<evidence type="ECO:0008006" key="4">
    <source>
        <dbReference type="Google" id="ProtNLM"/>
    </source>
</evidence>
<feature type="chain" id="PRO_5045910837" description="DUF4377 domain-containing protein" evidence="1">
    <location>
        <begin position="20"/>
        <end position="136"/>
    </location>
</feature>
<protein>
    <recommendedName>
        <fullName evidence="4">DUF4377 domain-containing protein</fullName>
    </recommendedName>
</protein>
<keyword evidence="3" id="KW-1185">Reference proteome</keyword>
<evidence type="ECO:0000256" key="1">
    <source>
        <dbReference type="SAM" id="SignalP"/>
    </source>
</evidence>
<name>A0ABP8QUH1_9SPHI</name>
<evidence type="ECO:0000313" key="3">
    <source>
        <dbReference type="Proteomes" id="UP001500394"/>
    </source>
</evidence>
<accession>A0ABP8QUH1</accession>
<comment type="caution">
    <text evidence="2">The sequence shown here is derived from an EMBL/GenBank/DDBJ whole genome shotgun (WGS) entry which is preliminary data.</text>
</comment>
<evidence type="ECO:0000313" key="2">
    <source>
        <dbReference type="EMBL" id="GAA4509817.1"/>
    </source>
</evidence>
<keyword evidence="1" id="KW-0732">Signal</keyword>
<gene>
    <name evidence="2" type="ORF">GCM10023173_00400</name>
</gene>
<feature type="signal peptide" evidence="1">
    <location>
        <begin position="1"/>
        <end position="19"/>
    </location>
</feature>
<sequence>MKKILLAIAIASASLVTFNSCTKEYITNYLPGVSYVYTIKSNQWSQSEPRVFKYEQNMPDLDARYFEDGHVSVAISYDSDPNTYELLPATIGNYIFTANYSIGKVRIFAEYRGTGTPVPPTDMITKIVLTDAEIGN</sequence>